<feature type="domain" description="SET" evidence="1">
    <location>
        <begin position="86"/>
        <end position="229"/>
    </location>
</feature>
<dbReference type="Pfam" id="PF00856">
    <property type="entry name" value="SET"/>
    <property type="match status" value="1"/>
</dbReference>
<accession>A0AAW0G326</accession>
<dbReference type="AlphaFoldDB" id="A0AAW0G326"/>
<dbReference type="InterPro" id="IPR053185">
    <property type="entry name" value="SET_domain_protein"/>
</dbReference>
<dbReference type="InterPro" id="IPR046341">
    <property type="entry name" value="SET_dom_sf"/>
</dbReference>
<gene>
    <name evidence="2" type="ORF">QCA50_011386</name>
</gene>
<dbReference type="Gene3D" id="2.170.270.10">
    <property type="entry name" value="SET domain"/>
    <property type="match status" value="1"/>
</dbReference>
<dbReference type="PANTHER" id="PTHR47332:SF2">
    <property type="entry name" value="SET-6"/>
    <property type="match status" value="1"/>
</dbReference>
<dbReference type="PROSITE" id="PS50280">
    <property type="entry name" value="SET"/>
    <property type="match status" value="1"/>
</dbReference>
<dbReference type="InterPro" id="IPR001214">
    <property type="entry name" value="SET_dom"/>
</dbReference>
<dbReference type="SMART" id="SM00317">
    <property type="entry name" value="SET"/>
    <property type="match status" value="1"/>
</dbReference>
<dbReference type="CDD" id="cd20071">
    <property type="entry name" value="SET_SMYD"/>
    <property type="match status" value="1"/>
</dbReference>
<evidence type="ECO:0000259" key="1">
    <source>
        <dbReference type="PROSITE" id="PS50280"/>
    </source>
</evidence>
<evidence type="ECO:0000313" key="3">
    <source>
        <dbReference type="Proteomes" id="UP001385951"/>
    </source>
</evidence>
<evidence type="ECO:0000313" key="2">
    <source>
        <dbReference type="EMBL" id="KAK7685520.1"/>
    </source>
</evidence>
<dbReference type="PANTHER" id="PTHR47332">
    <property type="entry name" value="SET DOMAIN-CONTAINING PROTEIN 5"/>
    <property type="match status" value="1"/>
</dbReference>
<reference evidence="2 3" key="1">
    <citation type="submission" date="2022-09" db="EMBL/GenBank/DDBJ databases">
        <authorList>
            <person name="Palmer J.M."/>
        </authorList>
    </citation>
    <scope>NUCLEOTIDE SEQUENCE [LARGE SCALE GENOMIC DNA]</scope>
    <source>
        <strain evidence="2 3">DSM 7382</strain>
    </source>
</reference>
<dbReference type="InterPro" id="IPR011990">
    <property type="entry name" value="TPR-like_helical_dom_sf"/>
</dbReference>
<protein>
    <recommendedName>
        <fullName evidence="1">SET domain-containing protein</fullName>
    </recommendedName>
</protein>
<dbReference type="Proteomes" id="UP001385951">
    <property type="component" value="Unassembled WGS sequence"/>
</dbReference>
<proteinExistence type="predicted"/>
<sequence>MPSDEKRWTMIPDMLCAEPKPLKPEIPGPVYSRDDIRGHTSEFTVAHLPDLPRSRLDEPTTAVLLFNHMKEQILSIPSFGQPFKLPPIRHRISSHGRYGLTVHAHEDIVPGELIMRERPLVAYPNVFVTKYLQAAVNTLSEVNQLYFNGLHNAYPTEDATYGIAKTNAFNIQSLPGYAEDYRAVFKHISRLNHCCSYNAVFRFDLISFTGEIRARRKIMKGEEITISYINPAYDYASREERRQELYTRYRFICQCRVCIFSDKDSEESDGIRRSIGQRLAHLERLLREHGDRELLEWCLTPPSNDDNALINSTHQLLTDMKMQRIYYPRAAGIFISRMCKLYCAKANVIEAVNWANQAAALCRAYEGHDGGWAAIAKKPTKTNYWNLKKLPRDVAVDKEMGF</sequence>
<name>A0AAW0G326_9APHY</name>
<keyword evidence="3" id="KW-1185">Reference proteome</keyword>
<organism evidence="2 3">
    <name type="scientific">Cerrena zonata</name>
    <dbReference type="NCBI Taxonomy" id="2478898"/>
    <lineage>
        <taxon>Eukaryota</taxon>
        <taxon>Fungi</taxon>
        <taxon>Dikarya</taxon>
        <taxon>Basidiomycota</taxon>
        <taxon>Agaricomycotina</taxon>
        <taxon>Agaricomycetes</taxon>
        <taxon>Polyporales</taxon>
        <taxon>Cerrenaceae</taxon>
        <taxon>Cerrena</taxon>
    </lineage>
</organism>
<dbReference type="EMBL" id="JASBNA010000020">
    <property type="protein sequence ID" value="KAK7685520.1"/>
    <property type="molecule type" value="Genomic_DNA"/>
</dbReference>
<dbReference type="SUPFAM" id="SSF82199">
    <property type="entry name" value="SET domain"/>
    <property type="match status" value="1"/>
</dbReference>
<comment type="caution">
    <text evidence="2">The sequence shown here is derived from an EMBL/GenBank/DDBJ whole genome shotgun (WGS) entry which is preliminary data.</text>
</comment>
<dbReference type="Gene3D" id="1.25.40.10">
    <property type="entry name" value="Tetratricopeptide repeat domain"/>
    <property type="match status" value="1"/>
</dbReference>